<evidence type="ECO:0000313" key="1">
    <source>
        <dbReference type="EMBL" id="KAJ3213207.1"/>
    </source>
</evidence>
<sequence>MSVGTSTFKKIINAFSCFKLCTKAQDEDKGNFESELIDIYNNLPSTLPRGDSRIKKLEKKIETTQILQEYQELQENNDFIVAPLPIYHSSSYNSVFSNNNFNTLNSESMSNNNEIKISSSLKRTRNLSIKNFMEKINIIKNEGSLQEEENPFKSKTPSSFDKDHFSFDEISSSTGNSLLTLNKNSTFSRNSTINYYQTSYPRSIYSNNQPVESIQNYEEEESEYSNFTASNAAANSIDIQILKGSIFEDAESKQLQNDEKKLKKKKKVEKLKIDEECSNFFFENFFEHNDIEERVTLPRVSKI</sequence>
<dbReference type="AlphaFoldDB" id="A0AAD5TWU4"/>
<keyword evidence="2" id="KW-1185">Reference proteome</keyword>
<evidence type="ECO:0000313" key="2">
    <source>
        <dbReference type="Proteomes" id="UP001211065"/>
    </source>
</evidence>
<protein>
    <submittedName>
        <fullName evidence="1">Uncharacterized protein</fullName>
    </submittedName>
</protein>
<dbReference type="Proteomes" id="UP001211065">
    <property type="component" value="Unassembled WGS sequence"/>
</dbReference>
<gene>
    <name evidence="1" type="ORF">HK099_007523</name>
</gene>
<name>A0AAD5TWU4_9FUNG</name>
<dbReference type="EMBL" id="JADGJW010000735">
    <property type="protein sequence ID" value="KAJ3213207.1"/>
    <property type="molecule type" value="Genomic_DNA"/>
</dbReference>
<proteinExistence type="predicted"/>
<comment type="caution">
    <text evidence="1">The sequence shown here is derived from an EMBL/GenBank/DDBJ whole genome shotgun (WGS) entry which is preliminary data.</text>
</comment>
<accession>A0AAD5TWU4</accession>
<reference evidence="1" key="1">
    <citation type="submission" date="2020-05" db="EMBL/GenBank/DDBJ databases">
        <title>Phylogenomic resolution of chytrid fungi.</title>
        <authorList>
            <person name="Stajich J.E."/>
            <person name="Amses K."/>
            <person name="Simmons R."/>
            <person name="Seto K."/>
            <person name="Myers J."/>
            <person name="Bonds A."/>
            <person name="Quandt C.A."/>
            <person name="Barry K."/>
            <person name="Liu P."/>
            <person name="Grigoriev I."/>
            <person name="Longcore J.E."/>
            <person name="James T.Y."/>
        </authorList>
    </citation>
    <scope>NUCLEOTIDE SEQUENCE</scope>
    <source>
        <strain evidence="1">JEL0476</strain>
    </source>
</reference>
<organism evidence="1 2">
    <name type="scientific">Clydaea vesicula</name>
    <dbReference type="NCBI Taxonomy" id="447962"/>
    <lineage>
        <taxon>Eukaryota</taxon>
        <taxon>Fungi</taxon>
        <taxon>Fungi incertae sedis</taxon>
        <taxon>Chytridiomycota</taxon>
        <taxon>Chytridiomycota incertae sedis</taxon>
        <taxon>Chytridiomycetes</taxon>
        <taxon>Lobulomycetales</taxon>
        <taxon>Lobulomycetaceae</taxon>
        <taxon>Clydaea</taxon>
    </lineage>
</organism>